<evidence type="ECO:0000259" key="7">
    <source>
        <dbReference type="PROSITE" id="PS50885"/>
    </source>
</evidence>
<reference evidence="8 9" key="1">
    <citation type="submission" date="2018-11" db="EMBL/GenBank/DDBJ databases">
        <title>Genomic Encyclopedia of Type Strains, Phase IV (KMG-IV): sequencing the most valuable type-strain genomes for metagenomic binning, comparative biology and taxonomic classification.</title>
        <authorList>
            <person name="Goeker M."/>
        </authorList>
    </citation>
    <scope>NUCLEOTIDE SEQUENCE [LARGE SCALE GENOMIC DNA]</scope>
    <source>
        <strain evidence="8 9">DSM 26537</strain>
    </source>
</reference>
<dbReference type="SMART" id="SM00304">
    <property type="entry name" value="HAMP"/>
    <property type="match status" value="1"/>
</dbReference>
<keyword evidence="5" id="KW-0472">Membrane</keyword>
<dbReference type="PROSITE" id="PS50885">
    <property type="entry name" value="HAMP"/>
    <property type="match status" value="1"/>
</dbReference>
<dbReference type="AlphaFoldDB" id="A0A3N1X9I2"/>
<feature type="coiled-coil region" evidence="4">
    <location>
        <begin position="619"/>
        <end position="663"/>
    </location>
</feature>
<keyword evidence="1 3" id="KW-0807">Transducer</keyword>
<comment type="caution">
    <text evidence="8">The sequence shown here is derived from an EMBL/GenBank/DDBJ whole genome shotgun (WGS) entry which is preliminary data.</text>
</comment>
<evidence type="ECO:0000256" key="2">
    <source>
        <dbReference type="ARBA" id="ARBA00029447"/>
    </source>
</evidence>
<dbReference type="PROSITE" id="PS50111">
    <property type="entry name" value="CHEMOTAXIS_TRANSDUC_2"/>
    <property type="match status" value="1"/>
</dbReference>
<dbReference type="SUPFAM" id="SSF58104">
    <property type="entry name" value="Methyl-accepting chemotaxis protein (MCP) signaling domain"/>
    <property type="match status" value="1"/>
</dbReference>
<name>A0A3N1X9I2_9FIRM</name>
<evidence type="ECO:0000256" key="4">
    <source>
        <dbReference type="SAM" id="Coils"/>
    </source>
</evidence>
<evidence type="ECO:0000256" key="1">
    <source>
        <dbReference type="ARBA" id="ARBA00023224"/>
    </source>
</evidence>
<feature type="transmembrane region" description="Helical" evidence="5">
    <location>
        <begin position="51"/>
        <end position="73"/>
    </location>
</feature>
<keyword evidence="5" id="KW-1133">Transmembrane helix</keyword>
<evidence type="ECO:0000259" key="6">
    <source>
        <dbReference type="PROSITE" id="PS50111"/>
    </source>
</evidence>
<dbReference type="Gene3D" id="3.30.450.20">
    <property type="entry name" value="PAS domain"/>
    <property type="match status" value="1"/>
</dbReference>
<dbReference type="GO" id="GO:0007165">
    <property type="term" value="P:signal transduction"/>
    <property type="evidence" value="ECO:0007669"/>
    <property type="project" value="UniProtKB-KW"/>
</dbReference>
<feature type="domain" description="Methyl-accepting transducer" evidence="6">
    <location>
        <begin position="408"/>
        <end position="658"/>
    </location>
</feature>
<keyword evidence="5" id="KW-0812">Transmembrane</keyword>
<sequence>MLNSTKDKPKSKFINKIKSHRRKVREDKQTRKIFHIQNIFSNKRVPIKIKLISICILFAIIPVLVVNIISYSISKGALSQTSQKLAIELVKQVSSNVDSFLETINTSVTQGAVVNIVQNDLLADYISYDSLKKLYASKEIQQKLLYLGTMDKNISNAALILNDSEIIGQIPQVANEDLLSTKDIKVENQSMWVKGLGSATDKLFFIKKVSSQNINCTLVIDVNMERIDQILNEIILLKDSGIYIADENGKLIFTKDSLKEVVEDNILSSIDKEIEFGTARTDKKLVTYSKLSNKWNVIAEIPEKSLTTQLDASVFFIWVLILIVGLLAVIVGTIFAKGFSTPIIKLMKLMKQAEDGDLTVMIDEKGNDEITDLCGSFNHMISNIRKLLNDTQSVIVSTLDDSIVLRSSTKQSAETFEQLAVSIEEIAQGTTHQAEDTQQSAASMSFLSENIQEVIHKTNTIFERNQGAKDMIQIATDSMKLLSNTMESSIEISSQIQTSILGLSKLTHNIEDIMKLVDGISEQTNLLALNASIEAARAGEAGKGFAVVANEVRNLAEQSKSSTVNVREALNTIELKTQYTVKLVNKSNNIFSSQEEAVNKVHQIFFDIIDSLKTMGFDLEQVNDKVQSMKSLRDEMVEKIDNIAAVTQESAASTEEINALSDEQKNTVEKLYDLSNRLTDSMSNLNHSIKSFKVV</sequence>
<evidence type="ECO:0000313" key="9">
    <source>
        <dbReference type="Proteomes" id="UP000273083"/>
    </source>
</evidence>
<dbReference type="SMART" id="SM00283">
    <property type="entry name" value="MA"/>
    <property type="match status" value="1"/>
</dbReference>
<feature type="transmembrane region" description="Helical" evidence="5">
    <location>
        <begin position="315"/>
        <end position="339"/>
    </location>
</feature>
<evidence type="ECO:0000256" key="5">
    <source>
        <dbReference type="SAM" id="Phobius"/>
    </source>
</evidence>
<feature type="domain" description="HAMP" evidence="7">
    <location>
        <begin position="337"/>
        <end position="389"/>
    </location>
</feature>
<dbReference type="Proteomes" id="UP000273083">
    <property type="component" value="Unassembled WGS sequence"/>
</dbReference>
<dbReference type="Pfam" id="PF00672">
    <property type="entry name" value="HAMP"/>
    <property type="match status" value="1"/>
</dbReference>
<comment type="similarity">
    <text evidence="2">Belongs to the methyl-accepting chemotaxis (MCP) protein family.</text>
</comment>
<dbReference type="PANTHER" id="PTHR32089">
    <property type="entry name" value="METHYL-ACCEPTING CHEMOTAXIS PROTEIN MCPB"/>
    <property type="match status" value="1"/>
</dbReference>
<dbReference type="CDD" id="cd06225">
    <property type="entry name" value="HAMP"/>
    <property type="match status" value="1"/>
</dbReference>
<protein>
    <submittedName>
        <fullName evidence="8">Methyl-accepting chemotaxis protein</fullName>
    </submittedName>
</protein>
<evidence type="ECO:0000313" key="8">
    <source>
        <dbReference type="EMBL" id="ROR23430.1"/>
    </source>
</evidence>
<dbReference type="Gene3D" id="1.10.287.950">
    <property type="entry name" value="Methyl-accepting chemotaxis protein"/>
    <property type="match status" value="1"/>
</dbReference>
<gene>
    <name evidence="8" type="ORF">EDD66_11437</name>
</gene>
<evidence type="ECO:0000256" key="3">
    <source>
        <dbReference type="PROSITE-ProRule" id="PRU00284"/>
    </source>
</evidence>
<organism evidence="8 9">
    <name type="scientific">Mobilisporobacter senegalensis</name>
    <dbReference type="NCBI Taxonomy" id="1329262"/>
    <lineage>
        <taxon>Bacteria</taxon>
        <taxon>Bacillati</taxon>
        <taxon>Bacillota</taxon>
        <taxon>Clostridia</taxon>
        <taxon>Lachnospirales</taxon>
        <taxon>Lachnospiraceae</taxon>
        <taxon>Mobilisporobacter</taxon>
    </lineage>
</organism>
<dbReference type="PANTHER" id="PTHR32089:SF112">
    <property type="entry name" value="LYSOZYME-LIKE PROTEIN-RELATED"/>
    <property type="match status" value="1"/>
</dbReference>
<dbReference type="Gene3D" id="1.10.8.500">
    <property type="entry name" value="HAMP domain in histidine kinase"/>
    <property type="match status" value="1"/>
</dbReference>
<dbReference type="Pfam" id="PF00015">
    <property type="entry name" value="MCPsignal"/>
    <property type="match status" value="1"/>
</dbReference>
<keyword evidence="9" id="KW-1185">Reference proteome</keyword>
<dbReference type="InterPro" id="IPR004089">
    <property type="entry name" value="MCPsignal_dom"/>
</dbReference>
<accession>A0A3N1X9I2</accession>
<dbReference type="EMBL" id="RJVG01000014">
    <property type="protein sequence ID" value="ROR23430.1"/>
    <property type="molecule type" value="Genomic_DNA"/>
</dbReference>
<proteinExistence type="inferred from homology"/>
<dbReference type="GO" id="GO:0016020">
    <property type="term" value="C:membrane"/>
    <property type="evidence" value="ECO:0007669"/>
    <property type="project" value="InterPro"/>
</dbReference>
<dbReference type="InterPro" id="IPR003660">
    <property type="entry name" value="HAMP_dom"/>
</dbReference>
<keyword evidence="4" id="KW-0175">Coiled coil</keyword>